<dbReference type="GO" id="GO:0033179">
    <property type="term" value="C:proton-transporting V-type ATPase, V0 domain"/>
    <property type="evidence" value="ECO:0007669"/>
    <property type="project" value="InterPro"/>
</dbReference>
<protein>
    <recommendedName>
        <fullName evidence="11">V-type ATP synthase subunit I</fullName>
    </recommendedName>
</protein>
<comment type="similarity">
    <text evidence="2">Belongs to the V-ATPase 116 kDa subunit family.</text>
</comment>
<evidence type="ECO:0000256" key="2">
    <source>
        <dbReference type="ARBA" id="ARBA00009904"/>
    </source>
</evidence>
<evidence type="ECO:0000256" key="7">
    <source>
        <dbReference type="ARBA" id="ARBA00023136"/>
    </source>
</evidence>
<dbReference type="PANTHER" id="PTHR11629:SF63">
    <property type="entry name" value="V-TYPE PROTON ATPASE SUBUNIT A"/>
    <property type="match status" value="1"/>
</dbReference>
<feature type="transmembrane region" description="Helical" evidence="8">
    <location>
        <begin position="425"/>
        <end position="447"/>
    </location>
</feature>
<reference evidence="9" key="1">
    <citation type="submission" date="2020-10" db="EMBL/GenBank/DDBJ databases">
        <authorList>
            <person name="Gilroy R."/>
        </authorList>
    </citation>
    <scope>NUCLEOTIDE SEQUENCE</scope>
    <source>
        <strain evidence="9">2889</strain>
    </source>
</reference>
<dbReference type="GO" id="GO:0007035">
    <property type="term" value="P:vacuolar acidification"/>
    <property type="evidence" value="ECO:0007669"/>
    <property type="project" value="TreeGrafter"/>
</dbReference>
<dbReference type="InterPro" id="IPR002490">
    <property type="entry name" value="V-ATPase_116kDa_su"/>
</dbReference>
<reference evidence="9" key="2">
    <citation type="journal article" date="2021" name="PeerJ">
        <title>Extensive microbial diversity within the chicken gut microbiome revealed by metagenomics and culture.</title>
        <authorList>
            <person name="Gilroy R."/>
            <person name="Ravi A."/>
            <person name="Getino M."/>
            <person name="Pursley I."/>
            <person name="Horton D.L."/>
            <person name="Alikhan N.F."/>
            <person name="Baker D."/>
            <person name="Gharbi K."/>
            <person name="Hall N."/>
            <person name="Watson M."/>
            <person name="Adriaenssens E.M."/>
            <person name="Foster-Nyarko E."/>
            <person name="Jarju S."/>
            <person name="Secka A."/>
            <person name="Antonio M."/>
            <person name="Oren A."/>
            <person name="Chaudhuri R.R."/>
            <person name="La Ragione R."/>
            <person name="Hildebrand F."/>
            <person name="Pallen M.J."/>
        </authorList>
    </citation>
    <scope>NUCLEOTIDE SEQUENCE</scope>
    <source>
        <strain evidence="9">2889</strain>
    </source>
</reference>
<evidence type="ECO:0000256" key="6">
    <source>
        <dbReference type="ARBA" id="ARBA00023065"/>
    </source>
</evidence>
<gene>
    <name evidence="9" type="ORF">IAB08_03555</name>
</gene>
<evidence type="ECO:0000256" key="4">
    <source>
        <dbReference type="ARBA" id="ARBA00022692"/>
    </source>
</evidence>
<accession>A0A9D9DR90</accession>
<evidence type="ECO:0000256" key="3">
    <source>
        <dbReference type="ARBA" id="ARBA00022448"/>
    </source>
</evidence>
<comment type="subcellular location">
    <subcellularLocation>
        <location evidence="1">Membrane</location>
        <topology evidence="1">Multi-pass membrane protein</topology>
    </subcellularLocation>
</comment>
<dbReference type="PANTHER" id="PTHR11629">
    <property type="entry name" value="VACUOLAR PROTON ATPASES"/>
    <property type="match status" value="1"/>
</dbReference>
<evidence type="ECO:0000313" key="10">
    <source>
        <dbReference type="Proteomes" id="UP000823612"/>
    </source>
</evidence>
<feature type="transmembrane region" description="Helical" evidence="8">
    <location>
        <begin position="487"/>
        <end position="504"/>
    </location>
</feature>
<dbReference type="GO" id="GO:0046961">
    <property type="term" value="F:proton-transporting ATPase activity, rotational mechanism"/>
    <property type="evidence" value="ECO:0007669"/>
    <property type="project" value="InterPro"/>
</dbReference>
<organism evidence="9 10">
    <name type="scientific">Candidatus Pullibacteroides excrementavium</name>
    <dbReference type="NCBI Taxonomy" id="2840905"/>
    <lineage>
        <taxon>Bacteria</taxon>
        <taxon>Pseudomonadati</taxon>
        <taxon>Bacteroidota</taxon>
        <taxon>Bacteroidia</taxon>
        <taxon>Bacteroidales</taxon>
        <taxon>Candidatus Pullibacteroides</taxon>
    </lineage>
</organism>
<dbReference type="AlphaFoldDB" id="A0A9D9DR90"/>
<feature type="transmembrane region" description="Helical" evidence="8">
    <location>
        <begin position="379"/>
        <end position="405"/>
    </location>
</feature>
<comment type="caution">
    <text evidence="9">The sequence shown here is derived from an EMBL/GenBank/DDBJ whole genome shotgun (WGS) entry which is preliminary data.</text>
</comment>
<feature type="transmembrane region" description="Helical" evidence="8">
    <location>
        <begin position="342"/>
        <end position="367"/>
    </location>
</feature>
<evidence type="ECO:0000313" key="9">
    <source>
        <dbReference type="EMBL" id="MBO8432354.1"/>
    </source>
</evidence>
<evidence type="ECO:0000256" key="8">
    <source>
        <dbReference type="SAM" id="Phobius"/>
    </source>
</evidence>
<evidence type="ECO:0000256" key="5">
    <source>
        <dbReference type="ARBA" id="ARBA00022989"/>
    </source>
</evidence>
<dbReference type="Proteomes" id="UP000823612">
    <property type="component" value="Unassembled WGS sequence"/>
</dbReference>
<keyword evidence="3" id="KW-0813">Transport</keyword>
<evidence type="ECO:0000256" key="1">
    <source>
        <dbReference type="ARBA" id="ARBA00004141"/>
    </source>
</evidence>
<name>A0A9D9DR90_9BACT</name>
<dbReference type="GO" id="GO:0051117">
    <property type="term" value="F:ATPase binding"/>
    <property type="evidence" value="ECO:0007669"/>
    <property type="project" value="TreeGrafter"/>
</dbReference>
<sequence length="624" mass="68749">MTRYSVLVFHRDFAAFMEKLQQEGLLDIRQNEVHTPQADTEFYPILQRIEKVQRAFKLEAKELKESKRQLTEVSVDMSAVTDGESYLAKAESALADKKELTARITESKAALKKAEVWGEFDKDKLARLQKESGLRLVPASMSEKYFPQGEALAALPVEAIGRESGSVYFVYVCPLEEAQGLTAESLSAIMGASVSLCELPTRTAAQWEKEIQTCEAALESRNGIIRGLLSCQEILKSYKTDLMNRLEYKTVSLNVPEEAEGSLRFIEGFLPTEKCEAFEEFLNREMVVYESVAAEKLPEEETPRIPVLLRNNRFAKLFEPITLLFSLPNYREIDLTPMLAPFFMAFFGFCFGDAGYGLLLIAIGLVLSKKLPVSYKGFAWLAFWFGVSTVIFGGLSGTFFGISLVEVEALGKVRDYIFDSNKMMTLSLVIGGVQILFGMVMNVLRITKEQGFKYALSKVGWLAIIVCGGLLVGAPMLGITLPAAACYPLYVLVGMGALLAFFYNSPGKNPFLNLGLGLWDTYNTATGLVGDLLSYIRLFALGLTGGILGAVFNELAVTAGTGIGVPVVSQLIMLVILLFGHSLNIALCALGSVVHPLRLTFVEFYKNAGFEGGGKPYRPFSIQH</sequence>
<feature type="transmembrane region" description="Helical" evidence="8">
    <location>
        <begin position="532"/>
        <end position="552"/>
    </location>
</feature>
<evidence type="ECO:0008006" key="11">
    <source>
        <dbReference type="Google" id="ProtNLM"/>
    </source>
</evidence>
<keyword evidence="5 8" id="KW-1133">Transmembrane helix</keyword>
<keyword evidence="7 8" id="KW-0472">Membrane</keyword>
<proteinExistence type="inferred from homology"/>
<dbReference type="EMBL" id="JADIMZ010000051">
    <property type="protein sequence ID" value="MBO8432354.1"/>
    <property type="molecule type" value="Genomic_DNA"/>
</dbReference>
<dbReference type="GO" id="GO:0016471">
    <property type="term" value="C:vacuolar proton-transporting V-type ATPase complex"/>
    <property type="evidence" value="ECO:0007669"/>
    <property type="project" value="TreeGrafter"/>
</dbReference>
<feature type="transmembrane region" description="Helical" evidence="8">
    <location>
        <begin position="459"/>
        <end position="481"/>
    </location>
</feature>
<keyword evidence="4 8" id="KW-0812">Transmembrane</keyword>
<feature type="transmembrane region" description="Helical" evidence="8">
    <location>
        <begin position="572"/>
        <end position="594"/>
    </location>
</feature>
<keyword evidence="6" id="KW-0406">Ion transport</keyword>
<dbReference type="Pfam" id="PF01496">
    <property type="entry name" value="V_ATPase_I"/>
    <property type="match status" value="1"/>
</dbReference>